<proteinExistence type="predicted"/>
<comment type="caution">
    <text evidence="1">The sequence shown here is derived from an EMBL/GenBank/DDBJ whole genome shotgun (WGS) entry which is preliminary data.</text>
</comment>
<name>A0A3D9HVL5_9PROT</name>
<gene>
    <name evidence="1" type="ORF">DFP90_101329</name>
</gene>
<organism evidence="1 2">
    <name type="scientific">Aestuariispira insulae</name>
    <dbReference type="NCBI Taxonomy" id="1461337"/>
    <lineage>
        <taxon>Bacteria</taxon>
        <taxon>Pseudomonadati</taxon>
        <taxon>Pseudomonadota</taxon>
        <taxon>Alphaproteobacteria</taxon>
        <taxon>Rhodospirillales</taxon>
        <taxon>Kiloniellaceae</taxon>
        <taxon>Aestuariispira</taxon>
    </lineage>
</organism>
<protein>
    <submittedName>
        <fullName evidence="1">Uncharacterized protein</fullName>
    </submittedName>
</protein>
<sequence length="470" mass="52368">MLLKAEKKEALQALFSRMPSHRVSELVTLLDKARQAGDTGIPHDLIMSLLRPSLQFVKPPRRNTPQRIFCNPFEDLLTPMDPRVKEKALIARASLQPVWEWLLRAGGADMSRVCAIYDKVAERGDKEAIWEAQVAIWETAVEVIEAPVEQAYADAESGKKLAADIGGVNRLDDLREMLPFLRIGAEIERLKLRLPMKPIMKLDSNHVGEIKEAYHKIAGSKPGNESWLVIGIMRRLLRDADILKVVRSLSPKGDDTLASMTDLSLVGDVVLQNVEAFADTIEAVAGRPGGAQEVMKLAQEYVGSFKAVTDNLNIKREGEWGQRLLETRKRISGTIDKVVLQSAKEQVLGSLKMRRKKIGRTTTGVADLRSDIDPAEYRKAEERAKAVRETVRIGERIGVSSAARAVVSNLNKELDTYGETLLDQMANVPPEYRKRAKSYVIMAAHLKEILVGPDEADLFRRRALARISGT</sequence>
<reference evidence="1 2" key="1">
    <citation type="submission" date="2018-07" db="EMBL/GenBank/DDBJ databases">
        <title>Genomic Encyclopedia of Type Strains, Phase III (KMG-III): the genomes of soil and plant-associated and newly described type strains.</title>
        <authorList>
            <person name="Whitman W."/>
        </authorList>
    </citation>
    <scope>NUCLEOTIDE SEQUENCE [LARGE SCALE GENOMIC DNA]</scope>
    <source>
        <strain evidence="1 2">CECT 8488</strain>
    </source>
</reference>
<dbReference type="EMBL" id="QRDW01000001">
    <property type="protein sequence ID" value="RED53538.1"/>
    <property type="molecule type" value="Genomic_DNA"/>
</dbReference>
<keyword evidence="2" id="KW-1185">Reference proteome</keyword>
<accession>A0A3D9HVL5</accession>
<dbReference type="Proteomes" id="UP000256845">
    <property type="component" value="Unassembled WGS sequence"/>
</dbReference>
<evidence type="ECO:0000313" key="2">
    <source>
        <dbReference type="Proteomes" id="UP000256845"/>
    </source>
</evidence>
<dbReference type="AlphaFoldDB" id="A0A3D9HVL5"/>
<evidence type="ECO:0000313" key="1">
    <source>
        <dbReference type="EMBL" id="RED53538.1"/>
    </source>
</evidence>